<accession>A0A4D4MA55</accession>
<evidence type="ECO:0000313" key="1">
    <source>
        <dbReference type="EMBL" id="GDY68841.1"/>
    </source>
</evidence>
<reference evidence="1 2" key="1">
    <citation type="submission" date="2019-04" db="EMBL/GenBank/DDBJ databases">
        <title>Draft genome sequences of Streptomyces avermitilis NBRC 14893.</title>
        <authorList>
            <person name="Komaki H."/>
            <person name="Tamura T."/>
            <person name="Hosoyama A."/>
        </authorList>
    </citation>
    <scope>NUCLEOTIDE SEQUENCE [LARGE SCALE GENOMIC DNA]</scope>
    <source>
        <strain evidence="1 2">NBRC 14893</strain>
    </source>
</reference>
<gene>
    <name evidence="1" type="ORF">SAV14893_082340</name>
</gene>
<evidence type="ECO:0000313" key="2">
    <source>
        <dbReference type="Proteomes" id="UP000302139"/>
    </source>
</evidence>
<organism evidence="1 2">
    <name type="scientific">Streptomyces avermitilis</name>
    <dbReference type="NCBI Taxonomy" id="33903"/>
    <lineage>
        <taxon>Bacteria</taxon>
        <taxon>Bacillati</taxon>
        <taxon>Actinomycetota</taxon>
        <taxon>Actinomycetes</taxon>
        <taxon>Kitasatosporales</taxon>
        <taxon>Streptomycetaceae</taxon>
        <taxon>Streptomyces</taxon>
    </lineage>
</organism>
<protein>
    <submittedName>
        <fullName evidence="1">Uncharacterized protein</fullName>
    </submittedName>
</protein>
<dbReference type="EMBL" id="BJHX01000001">
    <property type="protein sequence ID" value="GDY68841.1"/>
    <property type="molecule type" value="Genomic_DNA"/>
</dbReference>
<comment type="caution">
    <text evidence="1">The sequence shown here is derived from an EMBL/GenBank/DDBJ whole genome shotgun (WGS) entry which is preliminary data.</text>
</comment>
<proteinExistence type="predicted"/>
<name>A0A4D4MA55_STRAX</name>
<sequence>MVSVPGEGVDGIRVAAQDCLLSSGYLPHPHYVVGSHRETAAVRGPRRTRRLFPRGEALACLPLVPDVHGPYLHAMAVRQQCTEAPVRRRHDLSGRKSALREGVQAGVCPAVPGVGRAPHIRAAERTVLGLPLQSVDRLIMLGQLREHGPRRHVPDRDSAVMCSTGDSVALRRPGDAPYPYAITREDNRVAGGVGVPAAHFQDPHRPVVRRRGEMGALPGPRYRGHVPAVPAQDCALPGRVEPRVKCLLDQGRRRAFRQRREERQLRPPWCAWLTPWRGGPSS</sequence>
<dbReference type="Proteomes" id="UP000302139">
    <property type="component" value="Unassembled WGS sequence"/>
</dbReference>
<dbReference type="AlphaFoldDB" id="A0A4D4MA55"/>